<dbReference type="InterPro" id="IPR036880">
    <property type="entry name" value="Kunitz_BPTI_sf"/>
</dbReference>
<protein>
    <submittedName>
        <fullName evidence="3">Papilinlike</fullName>
    </submittedName>
</protein>
<dbReference type="GO" id="GO:0004867">
    <property type="term" value="F:serine-type endopeptidase inhibitor activity"/>
    <property type="evidence" value="ECO:0007669"/>
    <property type="project" value="InterPro"/>
</dbReference>
<feature type="domain" description="BPTI/Kunitz inhibitor" evidence="2">
    <location>
        <begin position="198"/>
        <end position="251"/>
    </location>
</feature>
<dbReference type="SMART" id="SM00131">
    <property type="entry name" value="KU"/>
    <property type="match status" value="1"/>
</dbReference>
<dbReference type="PROSITE" id="PS50279">
    <property type="entry name" value="BPTI_KUNITZ_2"/>
    <property type="match status" value="1"/>
</dbReference>
<reference evidence="4" key="1">
    <citation type="submission" date="2021-01" db="EMBL/GenBank/DDBJ databases">
        <title>Caligus Genome Assembly.</title>
        <authorList>
            <person name="Gallardo-Escarate C."/>
        </authorList>
    </citation>
    <scope>NUCLEOTIDE SEQUENCE [LARGE SCALE GENOMIC DNA]</scope>
</reference>
<feature type="region of interest" description="Disordered" evidence="1">
    <location>
        <begin position="101"/>
        <end position="144"/>
    </location>
</feature>
<dbReference type="AlphaFoldDB" id="A0A7T8GW38"/>
<dbReference type="SUPFAM" id="SSF57362">
    <property type="entry name" value="BPTI-like"/>
    <property type="match status" value="1"/>
</dbReference>
<feature type="compositionally biased region" description="Polar residues" evidence="1">
    <location>
        <begin position="35"/>
        <end position="46"/>
    </location>
</feature>
<dbReference type="Pfam" id="PF00014">
    <property type="entry name" value="Kunitz_BPTI"/>
    <property type="match status" value="1"/>
</dbReference>
<accession>A0A7T8GW38</accession>
<evidence type="ECO:0000256" key="1">
    <source>
        <dbReference type="SAM" id="MobiDB-lite"/>
    </source>
</evidence>
<dbReference type="Proteomes" id="UP000595437">
    <property type="component" value="Chromosome 14"/>
</dbReference>
<feature type="non-terminal residue" evidence="3">
    <location>
        <position position="1"/>
    </location>
</feature>
<dbReference type="InterPro" id="IPR002223">
    <property type="entry name" value="Kunitz_BPTI"/>
</dbReference>
<dbReference type="OrthoDB" id="4473401at2759"/>
<gene>
    <name evidence="3" type="ORF">FKW44_019608</name>
</gene>
<dbReference type="EMBL" id="CP045903">
    <property type="protein sequence ID" value="QQP38898.1"/>
    <property type="molecule type" value="Genomic_DNA"/>
</dbReference>
<keyword evidence="4" id="KW-1185">Reference proteome</keyword>
<evidence type="ECO:0000259" key="2">
    <source>
        <dbReference type="PROSITE" id="PS50279"/>
    </source>
</evidence>
<feature type="region of interest" description="Disordered" evidence="1">
    <location>
        <begin position="1"/>
        <end position="69"/>
    </location>
</feature>
<name>A0A7T8GW38_CALRO</name>
<sequence>ITEKRSTGTSSSNNRRIRVRVRHRKRIPDGRKSAGGQSELRSTTLSAGHLRSRKTSRFNPTLESSPPRPMSLIARAKASSKLRRSDSSSVVANVTHAEPSGLRRFPSSSHSFLHHRKGKVMSTPTRSTSTTTLSSTTTPALMSTARSRTRSGFLSFLHKMRHSSSEKSVERVERPRSSRRISIGEKEPSGLVVVRSFCRFPPFKTDLPRCSSEEPLFYYNVTNSACVPFHNGYCGHSRNRFLSEEACLSSCIVQAQGFATNPSNRHFLKFNVHN</sequence>
<evidence type="ECO:0000313" key="4">
    <source>
        <dbReference type="Proteomes" id="UP000595437"/>
    </source>
</evidence>
<organism evidence="3 4">
    <name type="scientific">Caligus rogercresseyi</name>
    <name type="common">Sea louse</name>
    <dbReference type="NCBI Taxonomy" id="217165"/>
    <lineage>
        <taxon>Eukaryota</taxon>
        <taxon>Metazoa</taxon>
        <taxon>Ecdysozoa</taxon>
        <taxon>Arthropoda</taxon>
        <taxon>Crustacea</taxon>
        <taxon>Multicrustacea</taxon>
        <taxon>Hexanauplia</taxon>
        <taxon>Copepoda</taxon>
        <taxon>Siphonostomatoida</taxon>
        <taxon>Caligidae</taxon>
        <taxon>Caligus</taxon>
    </lineage>
</organism>
<evidence type="ECO:0000313" key="3">
    <source>
        <dbReference type="EMBL" id="QQP38898.1"/>
    </source>
</evidence>
<feature type="compositionally biased region" description="Low complexity" evidence="1">
    <location>
        <begin position="121"/>
        <end position="144"/>
    </location>
</feature>
<feature type="compositionally biased region" description="Basic residues" evidence="1">
    <location>
        <begin position="15"/>
        <end position="26"/>
    </location>
</feature>
<dbReference type="Gene3D" id="4.10.410.10">
    <property type="entry name" value="Pancreatic trypsin inhibitor Kunitz domain"/>
    <property type="match status" value="1"/>
</dbReference>
<proteinExistence type="predicted"/>